<dbReference type="InterPro" id="IPR000719">
    <property type="entry name" value="Prot_kinase_dom"/>
</dbReference>
<dbReference type="GO" id="GO:0004674">
    <property type="term" value="F:protein serine/threonine kinase activity"/>
    <property type="evidence" value="ECO:0007669"/>
    <property type="project" value="UniProtKB-KW"/>
</dbReference>
<dbReference type="EC" id="2.7.11.1" evidence="3"/>
<dbReference type="Pfam" id="PF14593">
    <property type="entry name" value="PH_3"/>
    <property type="match status" value="1"/>
</dbReference>
<keyword evidence="5" id="KW-0217">Developmental protein</keyword>
<dbReference type="GO" id="GO:0007010">
    <property type="term" value="P:cytoskeleton organization"/>
    <property type="evidence" value="ECO:0007669"/>
    <property type="project" value="UniProtKB-ARBA"/>
</dbReference>
<dbReference type="SMART" id="SM00220">
    <property type="entry name" value="S_TKc"/>
    <property type="match status" value="1"/>
</dbReference>
<proteinExistence type="inferred from homology"/>
<evidence type="ECO:0000256" key="9">
    <source>
        <dbReference type="ARBA" id="ARBA00022679"/>
    </source>
</evidence>
<dbReference type="Gene3D" id="3.30.200.20">
    <property type="entry name" value="Phosphorylase Kinase, domain 1"/>
    <property type="match status" value="1"/>
</dbReference>
<dbReference type="GO" id="GO:0035556">
    <property type="term" value="P:intracellular signal transduction"/>
    <property type="evidence" value="ECO:0007669"/>
    <property type="project" value="TreeGrafter"/>
</dbReference>
<dbReference type="PANTHER" id="PTHR24356">
    <property type="entry name" value="SERINE/THREONINE-PROTEIN KINASE"/>
    <property type="match status" value="1"/>
</dbReference>
<keyword evidence="7" id="KW-0723">Serine/threonine-protein kinase</keyword>
<dbReference type="GO" id="GO:0048638">
    <property type="term" value="P:regulation of developmental growth"/>
    <property type="evidence" value="ECO:0007669"/>
    <property type="project" value="UniProtKB-ARBA"/>
</dbReference>
<comment type="subcellular location">
    <subcellularLocation>
        <location evidence="1">Cytoplasm</location>
    </subcellularLocation>
</comment>
<evidence type="ECO:0000256" key="14">
    <source>
        <dbReference type="ARBA" id="ARBA00048679"/>
    </source>
</evidence>
<dbReference type="InterPro" id="IPR017441">
    <property type="entry name" value="Protein_kinase_ATP_BS"/>
</dbReference>
<dbReference type="Gene3D" id="2.30.29.30">
    <property type="entry name" value="Pleckstrin-homology domain (PH domain)/Phosphotyrosine-binding domain (PTB)"/>
    <property type="match status" value="1"/>
</dbReference>
<keyword evidence="18" id="KW-1185">Reference proteome</keyword>
<evidence type="ECO:0000256" key="15">
    <source>
        <dbReference type="PROSITE-ProRule" id="PRU10141"/>
    </source>
</evidence>
<feature type="compositionally biased region" description="Polar residues" evidence="16">
    <location>
        <begin position="12"/>
        <end position="26"/>
    </location>
</feature>
<evidence type="ECO:0000256" key="5">
    <source>
        <dbReference type="ARBA" id="ARBA00022473"/>
    </source>
</evidence>
<dbReference type="InterPro" id="IPR008271">
    <property type="entry name" value="Ser/Thr_kinase_AS"/>
</dbReference>
<dbReference type="InterPro" id="IPR039046">
    <property type="entry name" value="PDPK1"/>
</dbReference>
<protein>
    <recommendedName>
        <fullName evidence="4">3-phosphoinositide-dependent protein kinase 1</fullName>
        <ecNumber evidence="3">2.7.11.1</ecNumber>
    </recommendedName>
</protein>
<evidence type="ECO:0000256" key="2">
    <source>
        <dbReference type="ARBA" id="ARBA00010006"/>
    </source>
</evidence>
<sequence>MSGSPIFEDGDSSISNGSTPLPLSTSDSEEQQSQPTPTLPSPPSDPSEVLNNKTHKDIVSEMRKEIIKTAPNRQVSDYHFLKVLGEGSFSTVYLAHEIQTNKNFAVKVMNKESIRREKKFINVLRERDVMASLTYAFGGHPFIVDLHCAFQDRTRLFFVIKAAPNGELYDLLKYMGKFDKDLALFYCTEIVEALSFIHKCRVIHRDLKPENILIGEDWHILISDFGSAKIVGDKEQEALETEEASQLRAQGQSRGSFVGTAQYISPEVLQSQCAGYEADYWAVGAILFQMLTGYAPFRASNEYHIMRRVMNLEYDFPEGFPQSAKDLIQKFLVIDPSKRLGSLDMGGFDQVKNHPYFEGIVWDEVKSRYAPSLLPKLPSNWEKNHTFPEVTSNVKPGLNEDALTRLMGFGADAPSSPPTPPPPVNVLSPDQIKELKLTKQKSENVYHKFVNENLIIKYGFVDKKKGLFARRRMFLLTEGPHLYYVDPVNMELRGEVPFTKELRTEAKNFRSFFVHTPNRSYILFDPERNAKAWCDAIDEVRDRYFKNNDIKKESGESSSKQK</sequence>
<dbReference type="PROSITE" id="PS00108">
    <property type="entry name" value="PROTEIN_KINASE_ST"/>
    <property type="match status" value="1"/>
</dbReference>
<evidence type="ECO:0000256" key="3">
    <source>
        <dbReference type="ARBA" id="ARBA00012513"/>
    </source>
</evidence>
<evidence type="ECO:0000256" key="10">
    <source>
        <dbReference type="ARBA" id="ARBA00022741"/>
    </source>
</evidence>
<evidence type="ECO:0000259" key="17">
    <source>
        <dbReference type="PROSITE" id="PS50011"/>
    </source>
</evidence>
<dbReference type="FunFam" id="1.10.510.10:FF:000024">
    <property type="entry name" value="Probable serine/threonine-protein kinase cot-1"/>
    <property type="match status" value="1"/>
</dbReference>
<keyword evidence="8" id="KW-0597">Phosphoprotein</keyword>
<keyword evidence="6" id="KW-0963">Cytoplasm</keyword>
<feature type="domain" description="Protein kinase" evidence="17">
    <location>
        <begin position="78"/>
        <end position="357"/>
    </location>
</feature>
<dbReference type="GO" id="GO:0005737">
    <property type="term" value="C:cytoplasm"/>
    <property type="evidence" value="ECO:0007669"/>
    <property type="project" value="UniProtKB-SubCell"/>
</dbReference>
<reference evidence="19" key="1">
    <citation type="submission" date="2022-11" db="UniProtKB">
        <authorList>
            <consortium name="WormBaseParasite"/>
        </authorList>
    </citation>
    <scope>IDENTIFICATION</scope>
</reference>
<organism evidence="18 19">
    <name type="scientific">Panagrolaimus superbus</name>
    <dbReference type="NCBI Taxonomy" id="310955"/>
    <lineage>
        <taxon>Eukaryota</taxon>
        <taxon>Metazoa</taxon>
        <taxon>Ecdysozoa</taxon>
        <taxon>Nematoda</taxon>
        <taxon>Chromadorea</taxon>
        <taxon>Rhabditida</taxon>
        <taxon>Tylenchina</taxon>
        <taxon>Panagrolaimomorpha</taxon>
        <taxon>Panagrolaimoidea</taxon>
        <taxon>Panagrolaimidae</taxon>
        <taxon>Panagrolaimus</taxon>
    </lineage>
</organism>
<dbReference type="GO" id="GO:0005524">
    <property type="term" value="F:ATP binding"/>
    <property type="evidence" value="ECO:0007669"/>
    <property type="project" value="UniProtKB-UniRule"/>
</dbReference>
<evidence type="ECO:0000256" key="13">
    <source>
        <dbReference type="ARBA" id="ARBA00047899"/>
    </source>
</evidence>
<keyword evidence="9" id="KW-0808">Transferase</keyword>
<name>A0A914Y069_9BILA</name>
<evidence type="ECO:0000256" key="11">
    <source>
        <dbReference type="ARBA" id="ARBA00022777"/>
    </source>
</evidence>
<dbReference type="FunFam" id="2.30.29.30:FF:000324">
    <property type="entry name" value="Phosphoinositide-dependent kinase 1, isoform F"/>
    <property type="match status" value="1"/>
</dbReference>
<dbReference type="CDD" id="cd01262">
    <property type="entry name" value="PH_PDK1"/>
    <property type="match status" value="1"/>
</dbReference>
<accession>A0A914Y069</accession>
<dbReference type="SUPFAM" id="SSF50729">
    <property type="entry name" value="PH domain-like"/>
    <property type="match status" value="1"/>
</dbReference>
<dbReference type="CDD" id="cd05581">
    <property type="entry name" value="STKc_PDK1"/>
    <property type="match status" value="1"/>
</dbReference>
<evidence type="ECO:0000313" key="18">
    <source>
        <dbReference type="Proteomes" id="UP000887577"/>
    </source>
</evidence>
<comment type="catalytic activity">
    <reaction evidence="14">
        <text>L-seryl-[protein] + ATP = O-phospho-L-seryl-[protein] + ADP + H(+)</text>
        <dbReference type="Rhea" id="RHEA:17989"/>
        <dbReference type="Rhea" id="RHEA-COMP:9863"/>
        <dbReference type="Rhea" id="RHEA-COMP:11604"/>
        <dbReference type="ChEBI" id="CHEBI:15378"/>
        <dbReference type="ChEBI" id="CHEBI:29999"/>
        <dbReference type="ChEBI" id="CHEBI:30616"/>
        <dbReference type="ChEBI" id="CHEBI:83421"/>
        <dbReference type="ChEBI" id="CHEBI:456216"/>
        <dbReference type="EC" id="2.7.11.1"/>
    </reaction>
</comment>
<dbReference type="InterPro" id="IPR033931">
    <property type="entry name" value="PDK1-typ_PH"/>
</dbReference>
<comment type="similarity">
    <text evidence="2">Belongs to the protein kinase superfamily. AGC Ser/Thr protein kinase family. PDPK1 subfamily.</text>
</comment>
<evidence type="ECO:0000256" key="7">
    <source>
        <dbReference type="ARBA" id="ARBA00022527"/>
    </source>
</evidence>
<evidence type="ECO:0000256" key="4">
    <source>
        <dbReference type="ARBA" id="ARBA00018538"/>
    </source>
</evidence>
<dbReference type="GO" id="GO:1901701">
    <property type="term" value="P:cellular response to oxygen-containing compound"/>
    <property type="evidence" value="ECO:0007669"/>
    <property type="project" value="UniProtKB-ARBA"/>
</dbReference>
<dbReference type="FunFam" id="3.30.200.20:FF:000042">
    <property type="entry name" value="Aurora kinase A"/>
    <property type="match status" value="1"/>
</dbReference>
<dbReference type="InterPro" id="IPR011009">
    <property type="entry name" value="Kinase-like_dom_sf"/>
</dbReference>
<dbReference type="Proteomes" id="UP000887577">
    <property type="component" value="Unplaced"/>
</dbReference>
<evidence type="ECO:0000256" key="6">
    <source>
        <dbReference type="ARBA" id="ARBA00022490"/>
    </source>
</evidence>
<dbReference type="PROSITE" id="PS50011">
    <property type="entry name" value="PROTEIN_KINASE_DOM"/>
    <property type="match status" value="1"/>
</dbReference>
<evidence type="ECO:0000256" key="16">
    <source>
        <dbReference type="SAM" id="MobiDB-lite"/>
    </source>
</evidence>
<dbReference type="WBParaSite" id="PSU_v2.g11269.t1">
    <property type="protein sequence ID" value="PSU_v2.g11269.t1"/>
    <property type="gene ID" value="PSU_v2.g11269"/>
</dbReference>
<dbReference type="PROSITE" id="PS00107">
    <property type="entry name" value="PROTEIN_KINASE_ATP"/>
    <property type="match status" value="1"/>
</dbReference>
<feature type="binding site" evidence="15">
    <location>
        <position position="107"/>
    </location>
    <ligand>
        <name>ATP</name>
        <dbReference type="ChEBI" id="CHEBI:30616"/>
    </ligand>
</feature>
<feature type="region of interest" description="Disordered" evidence="16">
    <location>
        <begin position="1"/>
        <end position="51"/>
    </location>
</feature>
<keyword evidence="10 15" id="KW-0547">Nucleotide-binding</keyword>
<dbReference type="Gene3D" id="1.10.510.10">
    <property type="entry name" value="Transferase(Phosphotransferase) domain 1"/>
    <property type="match status" value="1"/>
</dbReference>
<dbReference type="SUPFAM" id="SSF56112">
    <property type="entry name" value="Protein kinase-like (PK-like)"/>
    <property type="match status" value="1"/>
</dbReference>
<evidence type="ECO:0000256" key="1">
    <source>
        <dbReference type="ARBA" id="ARBA00004496"/>
    </source>
</evidence>
<evidence type="ECO:0000256" key="8">
    <source>
        <dbReference type="ARBA" id="ARBA00022553"/>
    </source>
</evidence>
<evidence type="ECO:0000256" key="12">
    <source>
        <dbReference type="ARBA" id="ARBA00022840"/>
    </source>
</evidence>
<keyword evidence="12 15" id="KW-0067">ATP-binding</keyword>
<dbReference type="InterPro" id="IPR011993">
    <property type="entry name" value="PH-like_dom_sf"/>
</dbReference>
<dbReference type="InterPro" id="IPR050236">
    <property type="entry name" value="Ser_Thr_kinase_AGC"/>
</dbReference>
<dbReference type="Pfam" id="PF00069">
    <property type="entry name" value="Pkinase"/>
    <property type="match status" value="1"/>
</dbReference>
<dbReference type="PANTHER" id="PTHR24356:SF163">
    <property type="entry name" value="3-PHOSPHOINOSITIDE-DEPENDENT PROTEIN KINASE 1-RELATED"/>
    <property type="match status" value="1"/>
</dbReference>
<keyword evidence="11" id="KW-0418">Kinase</keyword>
<comment type="catalytic activity">
    <reaction evidence="13">
        <text>L-threonyl-[protein] + ATP = O-phospho-L-threonyl-[protein] + ADP + H(+)</text>
        <dbReference type="Rhea" id="RHEA:46608"/>
        <dbReference type="Rhea" id="RHEA-COMP:11060"/>
        <dbReference type="Rhea" id="RHEA-COMP:11605"/>
        <dbReference type="ChEBI" id="CHEBI:15378"/>
        <dbReference type="ChEBI" id="CHEBI:30013"/>
        <dbReference type="ChEBI" id="CHEBI:30616"/>
        <dbReference type="ChEBI" id="CHEBI:61977"/>
        <dbReference type="ChEBI" id="CHEBI:456216"/>
        <dbReference type="EC" id="2.7.11.1"/>
    </reaction>
</comment>
<evidence type="ECO:0000313" key="19">
    <source>
        <dbReference type="WBParaSite" id="PSU_v2.g11269.t1"/>
    </source>
</evidence>
<dbReference type="AlphaFoldDB" id="A0A914Y069"/>